<feature type="domain" description="6-phosphogluconate dehydrogenase NADP-binding" evidence="4">
    <location>
        <begin position="2"/>
        <end position="152"/>
    </location>
</feature>
<dbReference type="GO" id="GO:0050661">
    <property type="term" value="F:NADP binding"/>
    <property type="evidence" value="ECO:0007669"/>
    <property type="project" value="InterPro"/>
</dbReference>
<name>A0A179D8S5_9BACT</name>
<proteinExistence type="predicted"/>
<feature type="domain" description="3-hydroxyisobutyrate dehydrogenase-like NAD-binding" evidence="5">
    <location>
        <begin position="158"/>
        <end position="266"/>
    </location>
</feature>
<dbReference type="PANTHER" id="PTHR43580:SF2">
    <property type="entry name" value="CYTOKINE-LIKE NUCLEAR FACTOR N-PAC"/>
    <property type="match status" value="1"/>
</dbReference>
<evidence type="ECO:0000313" key="6">
    <source>
        <dbReference type="EMBL" id="OAQ21842.1"/>
    </source>
</evidence>
<organism evidence="6 7">
    <name type="scientific">Thermosulfurimonas dismutans</name>
    <dbReference type="NCBI Taxonomy" id="999894"/>
    <lineage>
        <taxon>Bacteria</taxon>
        <taxon>Pseudomonadati</taxon>
        <taxon>Thermodesulfobacteriota</taxon>
        <taxon>Thermodesulfobacteria</taxon>
        <taxon>Thermodesulfobacteriales</taxon>
        <taxon>Thermodesulfobacteriaceae</taxon>
        <taxon>Thermosulfurimonas</taxon>
    </lineage>
</organism>
<keyword evidence="7" id="KW-1185">Reference proteome</keyword>
<dbReference type="InterPro" id="IPR015815">
    <property type="entry name" value="HIBADH-related"/>
</dbReference>
<evidence type="ECO:0000259" key="4">
    <source>
        <dbReference type="Pfam" id="PF03446"/>
    </source>
</evidence>
<dbReference type="SUPFAM" id="SSF48179">
    <property type="entry name" value="6-phosphogluconate dehydrogenase C-terminal domain-like"/>
    <property type="match status" value="1"/>
</dbReference>
<dbReference type="EMBL" id="LWLG01000001">
    <property type="protein sequence ID" value="OAQ21842.1"/>
    <property type="molecule type" value="Genomic_DNA"/>
</dbReference>
<dbReference type="InterPro" id="IPR051265">
    <property type="entry name" value="HIBADH-related_NP60_sf"/>
</dbReference>
<dbReference type="Pfam" id="PF03446">
    <property type="entry name" value="NAD_binding_2"/>
    <property type="match status" value="1"/>
</dbReference>
<dbReference type="InterPro" id="IPR008927">
    <property type="entry name" value="6-PGluconate_DH-like_C_sf"/>
</dbReference>
<reference evidence="6 7" key="1">
    <citation type="submission" date="2016-04" db="EMBL/GenBank/DDBJ databases">
        <title>Genome analysis of Thermosulfurimonas dismutans, the first thermophilic sulfur-disproportionating bacterium of the phylum Thermodesulfobacteria.</title>
        <authorList>
            <person name="Mardanov A.V."/>
            <person name="Beletsky A.V."/>
            <person name="Kadnikov V.V."/>
            <person name="Slobodkin A.I."/>
            <person name="Ravin N.V."/>
        </authorList>
    </citation>
    <scope>NUCLEOTIDE SEQUENCE [LARGE SCALE GENOMIC DNA]</scope>
    <source>
        <strain evidence="6 7">S95</strain>
    </source>
</reference>
<keyword evidence="2" id="KW-0520">NAD</keyword>
<evidence type="ECO:0000256" key="1">
    <source>
        <dbReference type="ARBA" id="ARBA00023002"/>
    </source>
</evidence>
<dbReference type="InterPro" id="IPR013328">
    <property type="entry name" value="6PGD_dom2"/>
</dbReference>
<dbReference type="InterPro" id="IPR006115">
    <property type="entry name" value="6PGDH_NADP-bd"/>
</dbReference>
<dbReference type="GO" id="GO:0051287">
    <property type="term" value="F:NAD binding"/>
    <property type="evidence" value="ECO:0007669"/>
    <property type="project" value="InterPro"/>
</dbReference>
<dbReference type="PATRIC" id="fig|999894.6.peg.361"/>
<dbReference type="Gene3D" id="3.40.50.720">
    <property type="entry name" value="NAD(P)-binding Rossmann-like Domain"/>
    <property type="match status" value="1"/>
</dbReference>
<keyword evidence="1 6" id="KW-0560">Oxidoreductase</keyword>
<evidence type="ECO:0000259" key="5">
    <source>
        <dbReference type="Pfam" id="PF14833"/>
    </source>
</evidence>
<comment type="caution">
    <text evidence="6">The sequence shown here is derived from an EMBL/GenBank/DDBJ whole genome shotgun (WGS) entry which is preliminary data.</text>
</comment>
<dbReference type="STRING" id="999894.TDIS_0360"/>
<evidence type="ECO:0000313" key="7">
    <source>
        <dbReference type="Proteomes" id="UP000078390"/>
    </source>
</evidence>
<dbReference type="InterPro" id="IPR036291">
    <property type="entry name" value="NAD(P)-bd_dom_sf"/>
</dbReference>
<dbReference type="Gene3D" id="1.10.1040.10">
    <property type="entry name" value="N-(1-d-carboxylethyl)-l-norvaline Dehydrogenase, domain 2"/>
    <property type="match status" value="1"/>
</dbReference>
<dbReference type="PANTHER" id="PTHR43580">
    <property type="entry name" value="OXIDOREDUCTASE GLYR1-RELATED"/>
    <property type="match status" value="1"/>
</dbReference>
<protein>
    <submittedName>
        <fullName evidence="6">2-hydroxy-3-oxopropionate reductase</fullName>
        <ecNumber evidence="6">1.1.1.60</ecNumber>
    </submittedName>
</protein>
<dbReference type="PIRSF" id="PIRSF000103">
    <property type="entry name" value="HIBADH"/>
    <property type="match status" value="1"/>
</dbReference>
<feature type="active site" evidence="3">
    <location>
        <position position="164"/>
    </location>
</feature>
<dbReference type="GO" id="GO:0008679">
    <property type="term" value="F:2-hydroxy-3-oxopropionate reductase activity"/>
    <property type="evidence" value="ECO:0007669"/>
    <property type="project" value="UniProtKB-EC"/>
</dbReference>
<dbReference type="OrthoDB" id="9777604at2"/>
<accession>A0A179D8S5</accession>
<evidence type="ECO:0000256" key="3">
    <source>
        <dbReference type="PIRSR" id="PIRSR000103-1"/>
    </source>
</evidence>
<evidence type="ECO:0000256" key="2">
    <source>
        <dbReference type="ARBA" id="ARBA00023027"/>
    </source>
</evidence>
<dbReference type="InterPro" id="IPR029154">
    <property type="entry name" value="HIBADH-like_NADP-bd"/>
</dbReference>
<dbReference type="EC" id="1.1.1.60" evidence="6"/>
<sequence length="280" mass="31303">MKLGWIGAGSLGKAMLERLLGEGWKPLVWNRTPEKLKDLKVEKASCPEEVLRESEVVALCLHDSSAVREVLERLVGKGLHGKILVDFTTNHFEEVVSFHEMVSHAEGSYLESPVLGSVIPASRGELTILVSGEEGPFRRVQPLLECLGRKIFFFSEPGKASRFKLVNNLVLGGFLAVLSEAVALAEELGFDRSETLEVLENGAGRSLVLSAKKAKFLNEDFSPHFSVKNMLKDLDYLSEMARKAGKPLPIISEIRELYRSAFRRDPEKDFLLVWKVLREL</sequence>
<dbReference type="Proteomes" id="UP000078390">
    <property type="component" value="Unassembled WGS sequence"/>
</dbReference>
<dbReference type="Pfam" id="PF14833">
    <property type="entry name" value="NAD_binding_11"/>
    <property type="match status" value="1"/>
</dbReference>
<dbReference type="SUPFAM" id="SSF51735">
    <property type="entry name" value="NAD(P)-binding Rossmann-fold domains"/>
    <property type="match status" value="1"/>
</dbReference>
<gene>
    <name evidence="6" type="ORF">TDIS_0360</name>
</gene>
<dbReference type="AlphaFoldDB" id="A0A179D8S5"/>